<accession>B4W2Q9</accession>
<dbReference type="EMBL" id="DS989884">
    <property type="protein sequence ID" value="EDX70681.1"/>
    <property type="molecule type" value="Genomic_DNA"/>
</dbReference>
<dbReference type="HOGENOM" id="CLU_214275_0_0_3"/>
<dbReference type="STRING" id="118168.MC7420_2806"/>
<organism evidence="3 4">
    <name type="scientific">Coleofasciculus chthonoplastes PCC 7420</name>
    <dbReference type="NCBI Taxonomy" id="118168"/>
    <lineage>
        <taxon>Bacteria</taxon>
        <taxon>Bacillati</taxon>
        <taxon>Cyanobacteriota</taxon>
        <taxon>Cyanophyceae</taxon>
        <taxon>Coleofasciculales</taxon>
        <taxon>Coleofasciculaceae</taxon>
        <taxon>Coleofasciculus</taxon>
    </lineage>
</organism>
<dbReference type="RefSeq" id="WP_006105647.1">
    <property type="nucleotide sequence ID" value="NZ_DS989872.1"/>
</dbReference>
<evidence type="ECO:0000313" key="2">
    <source>
        <dbReference type="EMBL" id="EDX71245.1"/>
    </source>
</evidence>
<dbReference type="EMBL" id="DS989872">
    <property type="protein sequence ID" value="EDX71483.1"/>
    <property type="molecule type" value="Genomic_DNA"/>
</dbReference>
<name>B4W2Q9_9CYAN</name>
<keyword evidence="4" id="KW-1185">Reference proteome</keyword>
<dbReference type="Proteomes" id="UP000003835">
    <property type="component" value="Unassembled WGS sequence"/>
</dbReference>
<dbReference type="AlphaFoldDB" id="B4W2Q9"/>
<gene>
    <name evidence="2" type="ORF">MC7420_2806</name>
    <name evidence="3" type="ORF">MC7420_49</name>
    <name evidence="1" type="ORF">MC7420_5309</name>
</gene>
<proteinExistence type="predicted"/>
<sequence>MEEDEGVCDRAPDGVNQKLGWAVMVEQEEEVCDRALDIGQPDLDKQTDKKCT</sequence>
<evidence type="ECO:0000313" key="1">
    <source>
        <dbReference type="EMBL" id="EDX70681.1"/>
    </source>
</evidence>
<dbReference type="EMBL" id="DS989875">
    <property type="protein sequence ID" value="EDX71245.1"/>
    <property type="molecule type" value="Genomic_DNA"/>
</dbReference>
<evidence type="ECO:0000313" key="3">
    <source>
        <dbReference type="EMBL" id="EDX71483.1"/>
    </source>
</evidence>
<evidence type="ECO:0000313" key="4">
    <source>
        <dbReference type="Proteomes" id="UP000003835"/>
    </source>
</evidence>
<reference evidence="3 4" key="1">
    <citation type="submission" date="2008-07" db="EMBL/GenBank/DDBJ databases">
        <authorList>
            <person name="Tandeau de Marsac N."/>
            <person name="Ferriera S."/>
            <person name="Johnson J."/>
            <person name="Kravitz S."/>
            <person name="Beeson K."/>
            <person name="Sutton G."/>
            <person name="Rogers Y.-H."/>
            <person name="Friedman R."/>
            <person name="Frazier M."/>
            <person name="Venter J.C."/>
        </authorList>
    </citation>
    <scope>NUCLEOTIDE SEQUENCE [LARGE SCALE GENOMIC DNA]</scope>
    <source>
        <strain evidence="3 4">PCC 7420</strain>
    </source>
</reference>
<protein>
    <submittedName>
        <fullName evidence="3">Uncharacterized protein</fullName>
    </submittedName>
</protein>